<sequence length="216" mass="24059">MSPEFSAAVDPIFTYVLSVMDEIEAGRTPLPEDISVRVRGLIDNAENRLGSRPDWELAKYALVAWVDDLLIEAPWEGRTWWEENRLEFQLFRSGDAFTAFYLQAKKASEFPKKDALEVFYVCVVLGFRGLYGDPSAIEHAEEFGLPRSLDEWARRISMSIQLGQGRPQLLELGRPGAGAPPLEGKYLVIGSGLFCVLLAAVVAALAYKFFGPESPL</sequence>
<evidence type="ECO:0000256" key="1">
    <source>
        <dbReference type="SAM" id="Phobius"/>
    </source>
</evidence>
<keyword evidence="4" id="KW-1185">Reference proteome</keyword>
<name>A0A5C5Z5I8_9BACT</name>
<feature type="transmembrane region" description="Helical" evidence="1">
    <location>
        <begin position="186"/>
        <end position="210"/>
    </location>
</feature>
<dbReference type="PANTHER" id="PTHR38033">
    <property type="entry name" value="MEMBRANE PROTEIN-RELATED"/>
    <property type="match status" value="1"/>
</dbReference>
<dbReference type="InterPro" id="IPR017732">
    <property type="entry name" value="T4/T6SS_DotU"/>
</dbReference>
<dbReference type="OrthoDB" id="345640at2"/>
<keyword evidence="1" id="KW-0812">Transmembrane</keyword>
<dbReference type="AlphaFoldDB" id="A0A5C5Z5I8"/>
<proteinExistence type="predicted"/>
<evidence type="ECO:0000259" key="2">
    <source>
        <dbReference type="Pfam" id="PF09850"/>
    </source>
</evidence>
<evidence type="ECO:0000313" key="3">
    <source>
        <dbReference type="EMBL" id="TWT82326.1"/>
    </source>
</evidence>
<comment type="caution">
    <text evidence="3">The sequence shown here is derived from an EMBL/GenBank/DDBJ whole genome shotgun (WGS) entry which is preliminary data.</text>
</comment>
<dbReference type="RefSeq" id="WP_146398758.1">
    <property type="nucleotide sequence ID" value="NZ_SJPJ01000001.1"/>
</dbReference>
<reference evidence="3 4" key="1">
    <citation type="submission" date="2019-02" db="EMBL/GenBank/DDBJ databases">
        <title>Deep-cultivation of Planctomycetes and their phenomic and genomic characterization uncovers novel biology.</title>
        <authorList>
            <person name="Wiegand S."/>
            <person name="Jogler M."/>
            <person name="Boedeker C."/>
            <person name="Pinto D."/>
            <person name="Vollmers J."/>
            <person name="Rivas-Marin E."/>
            <person name="Kohn T."/>
            <person name="Peeters S.H."/>
            <person name="Heuer A."/>
            <person name="Rast P."/>
            <person name="Oberbeckmann S."/>
            <person name="Bunk B."/>
            <person name="Jeske O."/>
            <person name="Meyerdierks A."/>
            <person name="Storesund J.E."/>
            <person name="Kallscheuer N."/>
            <person name="Luecker S."/>
            <person name="Lage O.M."/>
            <person name="Pohl T."/>
            <person name="Merkel B.J."/>
            <person name="Hornburger P."/>
            <person name="Mueller R.-W."/>
            <person name="Bruemmer F."/>
            <person name="Labrenz M."/>
            <person name="Spormann A.M."/>
            <person name="Op Den Camp H."/>
            <person name="Overmann J."/>
            <person name="Amann R."/>
            <person name="Jetten M.S.M."/>
            <person name="Mascher T."/>
            <person name="Medema M.H."/>
            <person name="Devos D.P."/>
            <person name="Kaster A.-K."/>
            <person name="Ovreas L."/>
            <person name="Rohde M."/>
            <person name="Galperin M.Y."/>
            <person name="Jogler C."/>
        </authorList>
    </citation>
    <scope>NUCLEOTIDE SEQUENCE [LARGE SCALE GENOMIC DNA]</scope>
    <source>
        <strain evidence="3 4">CA13</strain>
    </source>
</reference>
<gene>
    <name evidence="3" type="ORF">CA13_37880</name>
</gene>
<dbReference type="EMBL" id="SJPJ01000001">
    <property type="protein sequence ID" value="TWT82326.1"/>
    <property type="molecule type" value="Genomic_DNA"/>
</dbReference>
<protein>
    <recommendedName>
        <fullName evidence="2">Type IV / VI secretion system DotU domain-containing protein</fullName>
    </recommendedName>
</protein>
<keyword evidence="1" id="KW-0472">Membrane</keyword>
<accession>A0A5C5Z5I8</accession>
<dbReference type="Gene3D" id="1.25.40.590">
    <property type="entry name" value="Type IV / VI secretion system, DotU"/>
    <property type="match status" value="1"/>
</dbReference>
<feature type="domain" description="Type IV / VI secretion system DotU" evidence="2">
    <location>
        <begin position="6"/>
        <end position="206"/>
    </location>
</feature>
<dbReference type="Pfam" id="PF09850">
    <property type="entry name" value="DotU"/>
    <property type="match status" value="1"/>
</dbReference>
<dbReference type="PANTHER" id="PTHR38033:SF1">
    <property type="entry name" value="DOTU FAMILY TYPE IV_VI SECRETION SYSTEM PROTEIN"/>
    <property type="match status" value="1"/>
</dbReference>
<organism evidence="3 4">
    <name type="scientific">Novipirellula herctigrandis</name>
    <dbReference type="NCBI Taxonomy" id="2527986"/>
    <lineage>
        <taxon>Bacteria</taxon>
        <taxon>Pseudomonadati</taxon>
        <taxon>Planctomycetota</taxon>
        <taxon>Planctomycetia</taxon>
        <taxon>Pirellulales</taxon>
        <taxon>Pirellulaceae</taxon>
        <taxon>Novipirellula</taxon>
    </lineage>
</organism>
<dbReference type="Proteomes" id="UP000315010">
    <property type="component" value="Unassembled WGS sequence"/>
</dbReference>
<evidence type="ECO:0000313" key="4">
    <source>
        <dbReference type="Proteomes" id="UP000315010"/>
    </source>
</evidence>
<keyword evidence="1" id="KW-1133">Transmembrane helix</keyword>
<dbReference type="InterPro" id="IPR038522">
    <property type="entry name" value="T4/T6SS_DotU_sf"/>
</dbReference>